<proteinExistence type="predicted"/>
<dbReference type="Pfam" id="PF24800">
    <property type="entry name" value="DUF7702"/>
    <property type="match status" value="1"/>
</dbReference>
<dbReference type="Proteomes" id="UP001174694">
    <property type="component" value="Unassembled WGS sequence"/>
</dbReference>
<evidence type="ECO:0000313" key="4">
    <source>
        <dbReference type="EMBL" id="KAJ9154736.1"/>
    </source>
</evidence>
<feature type="transmembrane region" description="Helical" evidence="2">
    <location>
        <begin position="116"/>
        <end position="135"/>
    </location>
</feature>
<feature type="domain" description="DUF7702" evidence="3">
    <location>
        <begin position="4"/>
        <end position="261"/>
    </location>
</feature>
<evidence type="ECO:0000259" key="3">
    <source>
        <dbReference type="Pfam" id="PF24800"/>
    </source>
</evidence>
<gene>
    <name evidence="4" type="ORF">NKR23_g2458</name>
</gene>
<feature type="transmembrane region" description="Helical" evidence="2">
    <location>
        <begin position="161"/>
        <end position="183"/>
    </location>
</feature>
<protein>
    <recommendedName>
        <fullName evidence="3">DUF7702 domain-containing protein</fullName>
    </recommendedName>
</protein>
<keyword evidence="5" id="KW-1185">Reference proteome</keyword>
<sequence>MTLSEINKISIAEICVYVPALLIASFLAFRHGFGRSAGWLYLILFSLCRIIGAAFDLASISDPTNTNLYVGYFTLQSIGLGPLILVMLGLLTRVLESVTRATRGKQGSGPLVNQRNLRIVQVVVMVALILGIVGGTEVGDQISDVASGESSSYSMPMESKAGVALMIAGYGLLVLAAASVGAHSLGDVEQGEKRLLGAIFLALPFVLVRLIFSGLSTFTSNPNFRLIGGSASYPDYFLGMSVVMEMAAITVFEAVGLSLQQRPKEGGRSIPMTRYGGLPSRESA</sequence>
<keyword evidence="2" id="KW-0472">Membrane</keyword>
<evidence type="ECO:0000313" key="5">
    <source>
        <dbReference type="Proteomes" id="UP001174694"/>
    </source>
</evidence>
<evidence type="ECO:0000256" key="1">
    <source>
        <dbReference type="SAM" id="MobiDB-lite"/>
    </source>
</evidence>
<name>A0AA38VIG8_9PEZI</name>
<feature type="transmembrane region" description="Helical" evidence="2">
    <location>
        <begin position="72"/>
        <end position="95"/>
    </location>
</feature>
<comment type="caution">
    <text evidence="4">The sequence shown here is derived from an EMBL/GenBank/DDBJ whole genome shotgun (WGS) entry which is preliminary data.</text>
</comment>
<dbReference type="PANTHER" id="PTHR42109">
    <property type="entry name" value="UNPLACED GENOMIC SCAFFOLD UM_SCAF_CONTIG_1.265, WHOLE GENOME SHOTGUN SEQUENCE"/>
    <property type="match status" value="1"/>
</dbReference>
<keyword evidence="2" id="KW-0812">Transmembrane</keyword>
<accession>A0AA38VIG8</accession>
<feature type="transmembrane region" description="Helical" evidence="2">
    <location>
        <begin position="6"/>
        <end position="27"/>
    </location>
</feature>
<dbReference type="EMBL" id="JANBVO010000004">
    <property type="protein sequence ID" value="KAJ9154736.1"/>
    <property type="molecule type" value="Genomic_DNA"/>
</dbReference>
<feature type="transmembrane region" description="Helical" evidence="2">
    <location>
        <begin position="39"/>
        <end position="60"/>
    </location>
</feature>
<organism evidence="4 5">
    <name type="scientific">Pleurostoma richardsiae</name>
    <dbReference type="NCBI Taxonomy" id="41990"/>
    <lineage>
        <taxon>Eukaryota</taxon>
        <taxon>Fungi</taxon>
        <taxon>Dikarya</taxon>
        <taxon>Ascomycota</taxon>
        <taxon>Pezizomycotina</taxon>
        <taxon>Sordariomycetes</taxon>
        <taxon>Sordariomycetidae</taxon>
        <taxon>Calosphaeriales</taxon>
        <taxon>Pleurostomataceae</taxon>
        <taxon>Pleurostoma</taxon>
    </lineage>
</organism>
<reference evidence="4" key="1">
    <citation type="submission" date="2022-07" db="EMBL/GenBank/DDBJ databases">
        <title>Fungi with potential for degradation of polypropylene.</title>
        <authorList>
            <person name="Gostincar C."/>
        </authorList>
    </citation>
    <scope>NUCLEOTIDE SEQUENCE</scope>
    <source>
        <strain evidence="4">EXF-13308</strain>
    </source>
</reference>
<dbReference type="AlphaFoldDB" id="A0AA38VIG8"/>
<evidence type="ECO:0000256" key="2">
    <source>
        <dbReference type="SAM" id="Phobius"/>
    </source>
</evidence>
<dbReference type="InterPro" id="IPR056119">
    <property type="entry name" value="DUF7702"/>
</dbReference>
<keyword evidence="2" id="KW-1133">Transmembrane helix</keyword>
<feature type="transmembrane region" description="Helical" evidence="2">
    <location>
        <begin position="195"/>
        <end position="216"/>
    </location>
</feature>
<feature type="transmembrane region" description="Helical" evidence="2">
    <location>
        <begin position="236"/>
        <end position="259"/>
    </location>
</feature>
<feature type="region of interest" description="Disordered" evidence="1">
    <location>
        <begin position="263"/>
        <end position="284"/>
    </location>
</feature>
<dbReference type="PANTHER" id="PTHR42109:SF2">
    <property type="entry name" value="INTEGRAL MEMBRANE PROTEIN"/>
    <property type="match status" value="1"/>
</dbReference>